<evidence type="ECO:0000259" key="1">
    <source>
        <dbReference type="Pfam" id="PF05699"/>
    </source>
</evidence>
<dbReference type="PANTHER" id="PTHR11697:SF230">
    <property type="entry name" value="ZINC FINGER, MYM DOMAIN CONTAINING 1"/>
    <property type="match status" value="1"/>
</dbReference>
<gene>
    <name evidence="2" type="ORF">CEPIT_LOCUS17340</name>
</gene>
<feature type="domain" description="HAT C-terminal dimerisation" evidence="1">
    <location>
        <begin position="193"/>
        <end position="251"/>
    </location>
</feature>
<sequence>MASRKSKAPVPNSKSAVALQRKDQDILNAMSLVETTKRQLLKVRVDGWGSHLRKISSFCEKYEVSMLDMEANFVNPKRPRQRTNITYQHHYEFECFNTVMDLQIKEFEDRFDEVNSELLTCMASLSPIDSFRELDPLKLMRFAEFYPEDFSCVERRSLEHELGVYIDNLLADERFRNLKSLGDLAQVMVNTRKHLSHPLVYRLLKLILTLPVATATIERCFSAMKIVKTNLRNRIGDQFLSDCLVCFIERDVFETVTNETVIISFKK</sequence>
<dbReference type="PANTHER" id="PTHR11697">
    <property type="entry name" value="GENERAL TRANSCRIPTION FACTOR 2-RELATED ZINC FINGER PROTEIN"/>
    <property type="match status" value="1"/>
</dbReference>
<reference evidence="2" key="1">
    <citation type="submission" date="2022-07" db="EMBL/GenBank/DDBJ databases">
        <authorList>
            <person name="Macas J."/>
            <person name="Novak P."/>
            <person name="Neumann P."/>
        </authorList>
    </citation>
    <scope>NUCLEOTIDE SEQUENCE</scope>
</reference>
<dbReference type="GO" id="GO:0046983">
    <property type="term" value="F:protein dimerization activity"/>
    <property type="evidence" value="ECO:0007669"/>
    <property type="project" value="InterPro"/>
</dbReference>
<dbReference type="EMBL" id="CAMAPF010000132">
    <property type="protein sequence ID" value="CAH9105792.1"/>
    <property type="molecule type" value="Genomic_DNA"/>
</dbReference>
<comment type="caution">
    <text evidence="2">The sequence shown here is derived from an EMBL/GenBank/DDBJ whole genome shotgun (WGS) entry which is preliminary data.</text>
</comment>
<dbReference type="InterPro" id="IPR008906">
    <property type="entry name" value="HATC_C_dom"/>
</dbReference>
<accession>A0AAV0DSN0</accession>
<evidence type="ECO:0000313" key="3">
    <source>
        <dbReference type="Proteomes" id="UP001152523"/>
    </source>
</evidence>
<protein>
    <recommendedName>
        <fullName evidence="1">HAT C-terminal dimerisation domain-containing protein</fullName>
    </recommendedName>
</protein>
<dbReference type="InterPro" id="IPR012337">
    <property type="entry name" value="RNaseH-like_sf"/>
</dbReference>
<evidence type="ECO:0000313" key="2">
    <source>
        <dbReference type="EMBL" id="CAH9105792.1"/>
    </source>
</evidence>
<name>A0AAV0DSN0_9ASTE</name>
<dbReference type="Pfam" id="PF05699">
    <property type="entry name" value="Dimer_Tnp_hAT"/>
    <property type="match status" value="1"/>
</dbReference>
<organism evidence="2 3">
    <name type="scientific">Cuscuta epithymum</name>
    <dbReference type="NCBI Taxonomy" id="186058"/>
    <lineage>
        <taxon>Eukaryota</taxon>
        <taxon>Viridiplantae</taxon>
        <taxon>Streptophyta</taxon>
        <taxon>Embryophyta</taxon>
        <taxon>Tracheophyta</taxon>
        <taxon>Spermatophyta</taxon>
        <taxon>Magnoliopsida</taxon>
        <taxon>eudicotyledons</taxon>
        <taxon>Gunneridae</taxon>
        <taxon>Pentapetalae</taxon>
        <taxon>asterids</taxon>
        <taxon>lamiids</taxon>
        <taxon>Solanales</taxon>
        <taxon>Convolvulaceae</taxon>
        <taxon>Cuscuteae</taxon>
        <taxon>Cuscuta</taxon>
        <taxon>Cuscuta subgen. Cuscuta</taxon>
    </lineage>
</organism>
<dbReference type="AlphaFoldDB" id="A0AAV0DSN0"/>
<dbReference type="SUPFAM" id="SSF53098">
    <property type="entry name" value="Ribonuclease H-like"/>
    <property type="match status" value="1"/>
</dbReference>
<dbReference type="InterPro" id="IPR055298">
    <property type="entry name" value="AtLOH3-like"/>
</dbReference>
<dbReference type="Proteomes" id="UP001152523">
    <property type="component" value="Unassembled WGS sequence"/>
</dbReference>
<proteinExistence type="predicted"/>
<keyword evidence="3" id="KW-1185">Reference proteome</keyword>